<evidence type="ECO:0000313" key="2">
    <source>
        <dbReference type="EMBL" id="TWU46487.1"/>
    </source>
</evidence>
<dbReference type="RefSeq" id="WP_146537012.1">
    <property type="nucleotide sequence ID" value="NZ_SJPX01000006.1"/>
</dbReference>
<dbReference type="PROSITE" id="PS51257">
    <property type="entry name" value="PROKAR_LIPOPROTEIN"/>
    <property type="match status" value="1"/>
</dbReference>
<evidence type="ECO:0000256" key="1">
    <source>
        <dbReference type="SAM" id="Coils"/>
    </source>
</evidence>
<comment type="caution">
    <text evidence="2">The sequence shown here is derived from an EMBL/GenBank/DDBJ whole genome shotgun (WGS) entry which is preliminary data.</text>
</comment>
<dbReference type="Proteomes" id="UP000317977">
    <property type="component" value="Unassembled WGS sequence"/>
</dbReference>
<protein>
    <submittedName>
        <fullName evidence="2">Uncharacterized protein</fullName>
    </submittedName>
</protein>
<name>A0A5C6EES1_9BACT</name>
<accession>A0A5C6EES1</accession>
<organism evidence="2 3">
    <name type="scientific">Rubripirellula reticaptiva</name>
    <dbReference type="NCBI Taxonomy" id="2528013"/>
    <lineage>
        <taxon>Bacteria</taxon>
        <taxon>Pseudomonadati</taxon>
        <taxon>Planctomycetota</taxon>
        <taxon>Planctomycetia</taxon>
        <taxon>Pirellulales</taxon>
        <taxon>Pirellulaceae</taxon>
        <taxon>Rubripirellula</taxon>
    </lineage>
</organism>
<evidence type="ECO:0000313" key="3">
    <source>
        <dbReference type="Proteomes" id="UP000317977"/>
    </source>
</evidence>
<proteinExistence type="predicted"/>
<keyword evidence="3" id="KW-1185">Reference proteome</keyword>
<dbReference type="AlphaFoldDB" id="A0A5C6EES1"/>
<reference evidence="2 3" key="1">
    <citation type="submission" date="2019-02" db="EMBL/GenBank/DDBJ databases">
        <title>Deep-cultivation of Planctomycetes and their phenomic and genomic characterization uncovers novel biology.</title>
        <authorList>
            <person name="Wiegand S."/>
            <person name="Jogler M."/>
            <person name="Boedeker C."/>
            <person name="Pinto D."/>
            <person name="Vollmers J."/>
            <person name="Rivas-Marin E."/>
            <person name="Kohn T."/>
            <person name="Peeters S.H."/>
            <person name="Heuer A."/>
            <person name="Rast P."/>
            <person name="Oberbeckmann S."/>
            <person name="Bunk B."/>
            <person name="Jeske O."/>
            <person name="Meyerdierks A."/>
            <person name="Storesund J.E."/>
            <person name="Kallscheuer N."/>
            <person name="Luecker S."/>
            <person name="Lage O.M."/>
            <person name="Pohl T."/>
            <person name="Merkel B.J."/>
            <person name="Hornburger P."/>
            <person name="Mueller R.-W."/>
            <person name="Bruemmer F."/>
            <person name="Labrenz M."/>
            <person name="Spormann A.M."/>
            <person name="Op Den Camp H."/>
            <person name="Overmann J."/>
            <person name="Amann R."/>
            <person name="Jetten M.S.M."/>
            <person name="Mascher T."/>
            <person name="Medema M.H."/>
            <person name="Devos D.P."/>
            <person name="Kaster A.-K."/>
            <person name="Ovreas L."/>
            <person name="Rohde M."/>
            <person name="Galperin M.Y."/>
            <person name="Jogler C."/>
        </authorList>
    </citation>
    <scope>NUCLEOTIDE SEQUENCE [LARGE SCALE GENOMIC DNA]</scope>
    <source>
        <strain evidence="2 3">Poly59</strain>
    </source>
</reference>
<keyword evidence="1" id="KW-0175">Coiled coil</keyword>
<feature type="coiled-coil region" evidence="1">
    <location>
        <begin position="41"/>
        <end position="83"/>
    </location>
</feature>
<gene>
    <name evidence="2" type="ORF">Poly59_54300</name>
</gene>
<sequence precursor="true">MRYSQTYNSIALATLASILLVGCGRDDVASEASVQRIDKRLDALLGDMEASRQSIVRLQKQTQNAAISQLDQLVQQRDELRNSLPVLAGIELSDELAALDWLLAARQSISLEPTAVSLLDAEALLDAIPPSLEQIAPKLATEHATQCIQLAKTSSEAEIVDADSLDIIQGLLGRLQRQDDSPDEEVTMIMQDLQAKSKALANLQLAEGLRTEAKALQTQLENISSVDDAELRRSALVGLSQTVDSIRVRFVMEKMQGPEAAFASLRSKIDDHLTESLETLGKEQGRRVNKARMKYQAWALGQIQTLNQMFESEGWFENNYQKKHDAAVKHLLPINQGLLEPPVAKFYSEAFETIWQQIEDGEGMQLSLARKTAEVPKRTLESFMEHSK</sequence>
<dbReference type="EMBL" id="SJPX01000006">
    <property type="protein sequence ID" value="TWU46487.1"/>
    <property type="molecule type" value="Genomic_DNA"/>
</dbReference>